<dbReference type="EMBL" id="OY726397">
    <property type="protein sequence ID" value="CAJ1509746.1"/>
    <property type="molecule type" value="Genomic_DNA"/>
</dbReference>
<dbReference type="InterPro" id="IPR001647">
    <property type="entry name" value="HTH_TetR"/>
</dbReference>
<evidence type="ECO:0000259" key="3">
    <source>
        <dbReference type="PROSITE" id="PS50977"/>
    </source>
</evidence>
<protein>
    <submittedName>
        <fullName evidence="4">TetR/AcrR family transcriptional regulator</fullName>
    </submittedName>
</protein>
<name>A0ABM9M3Q0_9MYCO</name>
<evidence type="ECO:0000313" key="4">
    <source>
        <dbReference type="EMBL" id="CAJ1509746.1"/>
    </source>
</evidence>
<dbReference type="RefSeq" id="WP_308479592.1">
    <property type="nucleotide sequence ID" value="NZ_OY726397.1"/>
</dbReference>
<proteinExistence type="predicted"/>
<feature type="domain" description="HTH tetR-type" evidence="3">
    <location>
        <begin position="8"/>
        <end position="68"/>
    </location>
</feature>
<accession>A0ABM9M3Q0</accession>
<evidence type="ECO:0000313" key="5">
    <source>
        <dbReference type="Proteomes" id="UP001190465"/>
    </source>
</evidence>
<feature type="DNA-binding region" description="H-T-H motif" evidence="2">
    <location>
        <begin position="31"/>
        <end position="50"/>
    </location>
</feature>
<evidence type="ECO:0000256" key="1">
    <source>
        <dbReference type="ARBA" id="ARBA00023125"/>
    </source>
</evidence>
<gene>
    <name evidence="4" type="ORF">MU0053_004287</name>
</gene>
<dbReference type="Gene3D" id="1.10.357.10">
    <property type="entry name" value="Tetracycline Repressor, domain 2"/>
    <property type="match status" value="1"/>
</dbReference>
<dbReference type="SUPFAM" id="SSF46689">
    <property type="entry name" value="Homeodomain-like"/>
    <property type="match status" value="1"/>
</dbReference>
<dbReference type="Proteomes" id="UP001190465">
    <property type="component" value="Chromosome"/>
</dbReference>
<organism evidence="4 5">
    <name type="scientific">[Mycobacterium] burgundiense</name>
    <dbReference type="NCBI Taxonomy" id="3064286"/>
    <lineage>
        <taxon>Bacteria</taxon>
        <taxon>Bacillati</taxon>
        <taxon>Actinomycetota</taxon>
        <taxon>Actinomycetes</taxon>
        <taxon>Mycobacteriales</taxon>
        <taxon>Mycobacteriaceae</taxon>
        <taxon>Mycolicibacterium</taxon>
    </lineage>
</organism>
<evidence type="ECO:0000256" key="2">
    <source>
        <dbReference type="PROSITE-ProRule" id="PRU00335"/>
    </source>
</evidence>
<dbReference type="InterPro" id="IPR009057">
    <property type="entry name" value="Homeodomain-like_sf"/>
</dbReference>
<reference evidence="4 5" key="1">
    <citation type="submission" date="2023-08" db="EMBL/GenBank/DDBJ databases">
        <authorList>
            <person name="Folkvardsen B D."/>
            <person name="Norman A."/>
        </authorList>
    </citation>
    <scope>NUCLEOTIDE SEQUENCE [LARGE SCALE GENOMIC DNA]</scope>
    <source>
        <strain evidence="4 5">Mu0053</strain>
    </source>
</reference>
<sequence>MRSKPNPEQRRRALCDAAIRLLAEGGLKGVTHLRVDRKAGFPDGTTSFYWRTSSALLRAVAERVVELDLKDLTAATRASADAAGPSGLATLVSRSLRGAKLLRTKARNELALQAARDPELAAALRRNADEFMGLIRDAVLRLQPGGRPTGPGQVDRQAYAVAMFIGGVMQDAASGGRRVHDAAELDFLISGIADGIRRRPLP</sequence>
<dbReference type="PROSITE" id="PS50977">
    <property type="entry name" value="HTH_TETR_2"/>
    <property type="match status" value="1"/>
</dbReference>
<keyword evidence="1 2" id="KW-0238">DNA-binding</keyword>
<keyword evidence="5" id="KW-1185">Reference proteome</keyword>